<evidence type="ECO:0000256" key="5">
    <source>
        <dbReference type="ARBA" id="ARBA00022676"/>
    </source>
</evidence>
<sequence length="469" mass="53119">MALLKTLPMRLSRRPIRVLLAGLLFVFFILTLTRQRRPAGHGSPSQTYSRKTKSFFPPLKSKPGVDADYCQNFPKDLLQDIQVVLKTGMGDKPKNVRAHLSTITSCISNLVIVSDHAEQMGDRQIIDILAELPASYSVNNTDFQAYAEHKKALAEGDKVKHSAAGWRLDRFKFLPMVDKAYTMNPKAKWYVFLESDVYFFWDTLFRLLDQLDPTEPHYLGSPRKGSNDRYYAYGGAGIVLSQGLMKKLIPQKTAPGDGFENRLAVRYEDWVKPDCCGDAVLGYAIQNATGVKLQGLYPTFSTDELKEITVDKDRWCVPLLSIHKMSADQMEPLWKWERTRPYNLKPFVYSSLLAYTHAFLKESPSREWWDNLSVAPVPNDRPAHRNAGSCGSECGANPKCLQWSYSQTVCRFANYIKLGNPVEMDNGGQGEFTSGWDTNKMSEMGFKTDDEGDINDTCTEATWLTPKIR</sequence>
<evidence type="ECO:0000256" key="9">
    <source>
        <dbReference type="ARBA" id="ARBA00022968"/>
    </source>
</evidence>
<evidence type="ECO:0000256" key="2">
    <source>
        <dbReference type="ARBA" id="ARBA00004922"/>
    </source>
</evidence>
<keyword evidence="11" id="KW-0472">Membrane</keyword>
<evidence type="ECO:0000256" key="1">
    <source>
        <dbReference type="ARBA" id="ARBA00004606"/>
    </source>
</evidence>
<organism evidence="13 14">
    <name type="scientific">Periconia macrospinosa</name>
    <dbReference type="NCBI Taxonomy" id="97972"/>
    <lineage>
        <taxon>Eukaryota</taxon>
        <taxon>Fungi</taxon>
        <taxon>Dikarya</taxon>
        <taxon>Ascomycota</taxon>
        <taxon>Pezizomycotina</taxon>
        <taxon>Dothideomycetes</taxon>
        <taxon>Pleosporomycetidae</taxon>
        <taxon>Pleosporales</taxon>
        <taxon>Massarineae</taxon>
        <taxon>Periconiaceae</taxon>
        <taxon>Periconia</taxon>
    </lineage>
</organism>
<comment type="pathway">
    <text evidence="2">Protein modification; protein glycosylation.</text>
</comment>
<dbReference type="InterPro" id="IPR003378">
    <property type="entry name" value="Fringe-like_glycosylTrfase"/>
</dbReference>
<accession>A0A2V1E7Q4</accession>
<dbReference type="Gene3D" id="3.90.550.50">
    <property type="match status" value="1"/>
</dbReference>
<evidence type="ECO:0000256" key="3">
    <source>
        <dbReference type="ARBA" id="ARBA00006462"/>
    </source>
</evidence>
<dbReference type="GO" id="GO:0000166">
    <property type="term" value="F:nucleotide binding"/>
    <property type="evidence" value="ECO:0007669"/>
    <property type="project" value="UniProtKB-KW"/>
</dbReference>
<keyword evidence="14" id="KW-1185">Reference proteome</keyword>
<keyword evidence="8" id="KW-0547">Nucleotide-binding</keyword>
<dbReference type="PANTHER" id="PTHR23033:SF43">
    <property type="entry name" value="APPLE DOMAIN-CONTAINING PROTEIN"/>
    <property type="match status" value="1"/>
</dbReference>
<keyword evidence="6 13" id="KW-0808">Transferase</keyword>
<dbReference type="STRING" id="97972.A0A2V1E7Q4"/>
<gene>
    <name evidence="13" type="ORF">DM02DRAFT_610856</name>
</gene>
<dbReference type="EC" id="2.4.1.122" evidence="4"/>
<dbReference type="InterPro" id="IPR026050">
    <property type="entry name" value="C1GALT1/C1GALT1_chp1"/>
</dbReference>
<evidence type="ECO:0000256" key="11">
    <source>
        <dbReference type="ARBA" id="ARBA00023136"/>
    </source>
</evidence>
<proteinExistence type="inferred from homology"/>
<dbReference type="GO" id="GO:0016263">
    <property type="term" value="F:glycoprotein-N-acetylgalactosamine 3-beta-galactosyltransferase activity"/>
    <property type="evidence" value="ECO:0007669"/>
    <property type="project" value="UniProtKB-EC"/>
</dbReference>
<dbReference type="Proteomes" id="UP000244855">
    <property type="component" value="Unassembled WGS sequence"/>
</dbReference>
<evidence type="ECO:0000313" key="14">
    <source>
        <dbReference type="Proteomes" id="UP000244855"/>
    </source>
</evidence>
<evidence type="ECO:0000256" key="8">
    <source>
        <dbReference type="ARBA" id="ARBA00022741"/>
    </source>
</evidence>
<evidence type="ECO:0000256" key="6">
    <source>
        <dbReference type="ARBA" id="ARBA00022679"/>
    </source>
</evidence>
<dbReference type="AlphaFoldDB" id="A0A2V1E7Q4"/>
<evidence type="ECO:0000256" key="7">
    <source>
        <dbReference type="ARBA" id="ARBA00022692"/>
    </source>
</evidence>
<keyword evidence="10" id="KW-1133">Transmembrane helix</keyword>
<dbReference type="PANTHER" id="PTHR23033">
    <property type="entry name" value="BETA1,3-GALACTOSYLTRANSFERASE"/>
    <property type="match status" value="1"/>
</dbReference>
<comment type="similarity">
    <text evidence="3">Belongs to the glycosyltransferase 31 family. Beta3-Gal-T subfamily.</text>
</comment>
<protein>
    <recommendedName>
        <fullName evidence="4">N-acetylgalactosaminide beta-1,3-galactosyltransferase</fullName>
        <ecNumber evidence="4">2.4.1.122</ecNumber>
    </recommendedName>
</protein>
<keyword evidence="5" id="KW-0328">Glycosyltransferase</keyword>
<feature type="domain" description="Fringe-like glycosyltransferase" evidence="12">
    <location>
        <begin position="177"/>
        <end position="294"/>
    </location>
</feature>
<name>A0A2V1E7Q4_9PLEO</name>
<dbReference type="OrthoDB" id="414175at2759"/>
<reference evidence="13 14" key="1">
    <citation type="journal article" date="2018" name="Sci. Rep.">
        <title>Comparative genomics provides insights into the lifestyle and reveals functional heterogeneity of dark septate endophytic fungi.</title>
        <authorList>
            <person name="Knapp D.G."/>
            <person name="Nemeth J.B."/>
            <person name="Barry K."/>
            <person name="Hainaut M."/>
            <person name="Henrissat B."/>
            <person name="Johnson J."/>
            <person name="Kuo A."/>
            <person name="Lim J.H.P."/>
            <person name="Lipzen A."/>
            <person name="Nolan M."/>
            <person name="Ohm R.A."/>
            <person name="Tamas L."/>
            <person name="Grigoriev I.V."/>
            <person name="Spatafora J.W."/>
            <person name="Nagy L.G."/>
            <person name="Kovacs G.M."/>
        </authorList>
    </citation>
    <scope>NUCLEOTIDE SEQUENCE [LARGE SCALE GENOMIC DNA]</scope>
    <source>
        <strain evidence="13 14">DSE2036</strain>
    </source>
</reference>
<evidence type="ECO:0000256" key="4">
    <source>
        <dbReference type="ARBA" id="ARBA00012557"/>
    </source>
</evidence>
<comment type="subcellular location">
    <subcellularLocation>
        <location evidence="1">Membrane</location>
        <topology evidence="1">Single-pass type II membrane protein</topology>
    </subcellularLocation>
</comment>
<dbReference type="Pfam" id="PF02434">
    <property type="entry name" value="Fringe"/>
    <property type="match status" value="1"/>
</dbReference>
<evidence type="ECO:0000313" key="13">
    <source>
        <dbReference type="EMBL" id="PVI05255.1"/>
    </source>
</evidence>
<keyword evidence="9" id="KW-0735">Signal-anchor</keyword>
<dbReference type="GO" id="GO:0016020">
    <property type="term" value="C:membrane"/>
    <property type="evidence" value="ECO:0007669"/>
    <property type="project" value="UniProtKB-SubCell"/>
</dbReference>
<keyword evidence="7" id="KW-0812">Transmembrane</keyword>
<evidence type="ECO:0000259" key="12">
    <source>
        <dbReference type="Pfam" id="PF02434"/>
    </source>
</evidence>
<dbReference type="EMBL" id="KZ805315">
    <property type="protein sequence ID" value="PVI05255.1"/>
    <property type="molecule type" value="Genomic_DNA"/>
</dbReference>
<evidence type="ECO:0000256" key="10">
    <source>
        <dbReference type="ARBA" id="ARBA00022989"/>
    </source>
</evidence>